<evidence type="ECO:0000256" key="2">
    <source>
        <dbReference type="ARBA" id="ARBA00004141"/>
    </source>
</evidence>
<feature type="domain" description="Cytochrome c assembly protein" evidence="10">
    <location>
        <begin position="27"/>
        <end position="184"/>
    </location>
</feature>
<feature type="transmembrane region" description="Helical" evidence="9">
    <location>
        <begin position="96"/>
        <end position="115"/>
    </location>
</feature>
<keyword evidence="9" id="KW-0813">Transport</keyword>
<keyword evidence="7 9" id="KW-1133">Transmembrane helix</keyword>
<dbReference type="EMBL" id="QQAX01000023">
    <property type="protein sequence ID" value="RDI40175.1"/>
    <property type="molecule type" value="Genomic_DNA"/>
</dbReference>
<accession>A0A370G8R3</accession>
<proteinExistence type="inferred from homology"/>
<evidence type="ECO:0000256" key="5">
    <source>
        <dbReference type="ARBA" id="ARBA00022692"/>
    </source>
</evidence>
<feature type="transmembrane region" description="Helical" evidence="9">
    <location>
        <begin position="21"/>
        <end position="44"/>
    </location>
</feature>
<dbReference type="RefSeq" id="WP_114835079.1">
    <property type="nucleotide sequence ID" value="NZ_LR699114.1"/>
</dbReference>
<evidence type="ECO:0000256" key="6">
    <source>
        <dbReference type="ARBA" id="ARBA00022748"/>
    </source>
</evidence>
<evidence type="ECO:0000313" key="12">
    <source>
        <dbReference type="Proteomes" id="UP000254720"/>
    </source>
</evidence>
<feature type="transmembrane region" description="Helical" evidence="9">
    <location>
        <begin position="127"/>
        <end position="146"/>
    </location>
</feature>
<comment type="caution">
    <text evidence="11">The sequence shown here is derived from an EMBL/GenBank/DDBJ whole genome shotgun (WGS) entry which is preliminary data.</text>
</comment>
<organism evidence="11 12">
    <name type="scientific">Aquicella lusitana</name>
    <dbReference type="NCBI Taxonomy" id="254246"/>
    <lineage>
        <taxon>Bacteria</taxon>
        <taxon>Pseudomonadati</taxon>
        <taxon>Pseudomonadota</taxon>
        <taxon>Gammaproteobacteria</taxon>
        <taxon>Legionellales</taxon>
        <taxon>Coxiellaceae</taxon>
        <taxon>Aquicella</taxon>
    </lineage>
</organism>
<evidence type="ECO:0000256" key="7">
    <source>
        <dbReference type="ARBA" id="ARBA00022989"/>
    </source>
</evidence>
<protein>
    <recommendedName>
        <fullName evidence="4 9">Heme exporter protein C</fullName>
    </recommendedName>
    <alternativeName>
        <fullName evidence="9">Cytochrome c-type biogenesis protein</fullName>
    </alternativeName>
</protein>
<dbReference type="Proteomes" id="UP000254720">
    <property type="component" value="Unassembled WGS sequence"/>
</dbReference>
<comment type="function">
    <text evidence="1 9">Required for the export of heme to the periplasm for the biogenesis of c-type cytochromes.</text>
</comment>
<feature type="transmembrane region" description="Helical" evidence="9">
    <location>
        <begin position="158"/>
        <end position="181"/>
    </location>
</feature>
<evidence type="ECO:0000259" key="10">
    <source>
        <dbReference type="Pfam" id="PF01578"/>
    </source>
</evidence>
<evidence type="ECO:0000256" key="1">
    <source>
        <dbReference type="ARBA" id="ARBA00002442"/>
    </source>
</evidence>
<feature type="transmembrane region" description="Helical" evidence="9">
    <location>
        <begin position="201"/>
        <end position="222"/>
    </location>
</feature>
<dbReference type="PANTHER" id="PTHR30071">
    <property type="entry name" value="HEME EXPORTER PROTEIN C"/>
    <property type="match status" value="1"/>
</dbReference>
<feature type="transmembrane region" description="Helical" evidence="9">
    <location>
        <begin position="56"/>
        <end position="84"/>
    </location>
</feature>
<dbReference type="AlphaFoldDB" id="A0A370G8R3"/>
<gene>
    <name evidence="9" type="primary">ccmC</name>
    <name evidence="11" type="ORF">C8D86_1239</name>
</gene>
<evidence type="ECO:0000256" key="3">
    <source>
        <dbReference type="ARBA" id="ARBA00005840"/>
    </source>
</evidence>
<reference evidence="11 12" key="1">
    <citation type="submission" date="2018-07" db="EMBL/GenBank/DDBJ databases">
        <title>Genomic Encyclopedia of Type Strains, Phase IV (KMG-IV): sequencing the most valuable type-strain genomes for metagenomic binning, comparative biology and taxonomic classification.</title>
        <authorList>
            <person name="Goeker M."/>
        </authorList>
    </citation>
    <scope>NUCLEOTIDE SEQUENCE [LARGE SCALE GENOMIC DNA]</scope>
    <source>
        <strain evidence="11 12">DSM 16500</strain>
    </source>
</reference>
<evidence type="ECO:0000256" key="8">
    <source>
        <dbReference type="ARBA" id="ARBA00023136"/>
    </source>
</evidence>
<dbReference type="GO" id="GO:0005886">
    <property type="term" value="C:plasma membrane"/>
    <property type="evidence" value="ECO:0007669"/>
    <property type="project" value="UniProtKB-SubCell"/>
</dbReference>
<keyword evidence="6 9" id="KW-0201">Cytochrome c-type biogenesis</keyword>
<keyword evidence="12" id="KW-1185">Reference proteome</keyword>
<comment type="subcellular location">
    <subcellularLocation>
        <location evidence="9">Cell inner membrane</location>
    </subcellularLocation>
    <subcellularLocation>
        <location evidence="2">Membrane</location>
        <topology evidence="2">Multi-pass membrane protein</topology>
    </subcellularLocation>
</comment>
<dbReference type="InterPro" id="IPR045062">
    <property type="entry name" value="Cyt_c_biogenesis_CcsA/CcmC"/>
</dbReference>
<evidence type="ECO:0000256" key="9">
    <source>
        <dbReference type="RuleBase" id="RU364092"/>
    </source>
</evidence>
<dbReference type="GO" id="GO:0020037">
    <property type="term" value="F:heme binding"/>
    <property type="evidence" value="ECO:0007669"/>
    <property type="project" value="InterPro"/>
</dbReference>
<dbReference type="GO" id="GO:0017004">
    <property type="term" value="P:cytochrome complex assembly"/>
    <property type="evidence" value="ECO:0007669"/>
    <property type="project" value="UniProtKB-KW"/>
</dbReference>
<keyword evidence="8 9" id="KW-0472">Membrane</keyword>
<evidence type="ECO:0000313" key="11">
    <source>
        <dbReference type="EMBL" id="RDI40175.1"/>
    </source>
</evidence>
<comment type="similarity">
    <text evidence="3 9">Belongs to the CcmC/CycZ/HelC family.</text>
</comment>
<dbReference type="GO" id="GO:0015232">
    <property type="term" value="F:heme transmembrane transporter activity"/>
    <property type="evidence" value="ECO:0007669"/>
    <property type="project" value="InterPro"/>
</dbReference>
<dbReference type="PANTHER" id="PTHR30071:SF1">
    <property type="entry name" value="CYTOCHROME B_B6 PROTEIN-RELATED"/>
    <property type="match status" value="1"/>
</dbReference>
<keyword evidence="9" id="KW-1003">Cell membrane</keyword>
<dbReference type="OrthoDB" id="9778550at2"/>
<evidence type="ECO:0000256" key="4">
    <source>
        <dbReference type="ARBA" id="ARBA00016463"/>
    </source>
</evidence>
<dbReference type="Pfam" id="PF01578">
    <property type="entry name" value="Cytochrom_C_asm"/>
    <property type="match status" value="1"/>
</dbReference>
<dbReference type="InterPro" id="IPR002541">
    <property type="entry name" value="Cyt_c_assembly"/>
</dbReference>
<dbReference type="NCBIfam" id="TIGR01191">
    <property type="entry name" value="ccmC"/>
    <property type="match status" value="1"/>
</dbReference>
<name>A0A370G8R3_9COXI</name>
<dbReference type="PRINTS" id="PR01386">
    <property type="entry name" value="CCMCBIOGNSIS"/>
</dbReference>
<keyword evidence="5 9" id="KW-0812">Transmembrane</keyword>
<sequence>MWSLISSLASPKKFFYLSDKLIPWLTAFFILSFSYGMIGGLLIAPADYLQGEGFRIIYVHVPCAFLSLFIYAVMAGAAAAGIIFRLKLAFLVIRHSAPIGAGFTFLSLLTGSLWGKPMWGTWWIWDARLTSELILLFLYLGILLFQSAIAQKPRGERAVAILVLVGFVDIPIIHYSVYWWNTLHQGATLKLFAPSAIDASMLHPLLAMIAAFFMYYFIVLFVRMRYDLTAIHANHHWLRDKR</sequence>
<dbReference type="InterPro" id="IPR003557">
    <property type="entry name" value="Cyt_c_biogenesis_CcmC"/>
</dbReference>
<keyword evidence="9" id="KW-0997">Cell inner membrane</keyword>